<proteinExistence type="inferred from homology"/>
<dbReference type="Gene3D" id="1.10.287.1260">
    <property type="match status" value="1"/>
</dbReference>
<dbReference type="KEGG" id="tpsc:RBB77_00385"/>
<dbReference type="InterPro" id="IPR006685">
    <property type="entry name" value="MscS_channel_2nd"/>
</dbReference>
<sequence>MLNNEPKIPQLTQGGEANVLAQLSLVKILIVVVLVVAAWVLLRWIRGLFDGLEKHNPRLRFLLRQVEPPLRVAIWFAALLLSAEILAPSKSAFLAALGSAALAIGLGLQDLIKNLIGGFVVIVDRPFQTGDRVEFGEARGEVKQIGLRSTKVLADSGMLVTIPNADVLTKPIFNANVGVAECMVSAEVALPASADVDEALKLCRQVAVCCPYTYLGRHVEVDLHEDNKRQKMTLLVIQAYVYDHRFASAMKTEILRRAQREFLSHGILTHTEGTAHHHGE</sequence>
<dbReference type="Pfam" id="PF00924">
    <property type="entry name" value="MS_channel_2nd"/>
    <property type="match status" value="1"/>
</dbReference>
<protein>
    <submittedName>
        <fullName evidence="8">Mechanosensitive ion channel</fullName>
    </submittedName>
</protein>
<dbReference type="InterPro" id="IPR045275">
    <property type="entry name" value="MscS_archaea/bacteria_type"/>
</dbReference>
<dbReference type="PANTHER" id="PTHR30221">
    <property type="entry name" value="SMALL-CONDUCTANCE MECHANOSENSITIVE CHANNEL"/>
    <property type="match status" value="1"/>
</dbReference>
<evidence type="ECO:0000256" key="6">
    <source>
        <dbReference type="SAM" id="Phobius"/>
    </source>
</evidence>
<dbReference type="GO" id="GO:0016020">
    <property type="term" value="C:membrane"/>
    <property type="evidence" value="ECO:0007669"/>
    <property type="project" value="UniProtKB-SubCell"/>
</dbReference>
<keyword evidence="5 6" id="KW-0472">Membrane</keyword>
<comment type="similarity">
    <text evidence="2">Belongs to the MscS (TC 1.A.23) family.</text>
</comment>
<dbReference type="SUPFAM" id="SSF50182">
    <property type="entry name" value="Sm-like ribonucleoproteins"/>
    <property type="match status" value="1"/>
</dbReference>
<dbReference type="AlphaFoldDB" id="A0AAU7ZR27"/>
<reference evidence="8" key="1">
    <citation type="submission" date="2023-08" db="EMBL/GenBank/DDBJ databases">
        <authorList>
            <person name="Messyasz A."/>
            <person name="Mannisto M.K."/>
            <person name="Kerkhof L.J."/>
            <person name="Haggblom M."/>
        </authorList>
    </citation>
    <scope>NUCLEOTIDE SEQUENCE</scope>
    <source>
        <strain evidence="8">X5P6</strain>
    </source>
</reference>
<dbReference type="InterPro" id="IPR010920">
    <property type="entry name" value="LSM_dom_sf"/>
</dbReference>
<dbReference type="PANTHER" id="PTHR30221:SF1">
    <property type="entry name" value="SMALL-CONDUCTANCE MECHANOSENSITIVE CHANNEL"/>
    <property type="match status" value="1"/>
</dbReference>
<evidence type="ECO:0000256" key="1">
    <source>
        <dbReference type="ARBA" id="ARBA00004141"/>
    </source>
</evidence>
<dbReference type="RefSeq" id="WP_353064208.1">
    <property type="nucleotide sequence ID" value="NZ_CP132942.1"/>
</dbReference>
<reference evidence="8" key="2">
    <citation type="journal article" date="2024" name="Environ. Microbiol.">
        <title>Genome analysis and description of Tunturibacter gen. nov. expands the diversity of Terriglobia in tundra soils.</title>
        <authorList>
            <person name="Messyasz A."/>
            <person name="Mannisto M.K."/>
            <person name="Kerkhof L.J."/>
            <person name="Haggblom M.M."/>
        </authorList>
    </citation>
    <scope>NUCLEOTIDE SEQUENCE</scope>
    <source>
        <strain evidence="8">X5P6</strain>
    </source>
</reference>
<dbReference type="InterPro" id="IPR011014">
    <property type="entry name" value="MscS_channel_TM-2"/>
</dbReference>
<evidence type="ECO:0000256" key="4">
    <source>
        <dbReference type="ARBA" id="ARBA00022989"/>
    </source>
</evidence>
<evidence type="ECO:0000256" key="2">
    <source>
        <dbReference type="ARBA" id="ARBA00008017"/>
    </source>
</evidence>
<comment type="subcellular location">
    <subcellularLocation>
        <location evidence="1">Membrane</location>
        <topology evidence="1">Multi-pass membrane protein</topology>
    </subcellularLocation>
</comment>
<feature type="domain" description="Mechanosensitive ion channel MscS" evidence="7">
    <location>
        <begin position="110"/>
        <end position="176"/>
    </location>
</feature>
<feature type="transmembrane region" description="Helical" evidence="6">
    <location>
        <begin position="28"/>
        <end position="49"/>
    </location>
</feature>
<gene>
    <name evidence="8" type="ORF">RBB77_00385</name>
</gene>
<evidence type="ECO:0000313" key="8">
    <source>
        <dbReference type="EMBL" id="XCB33370.1"/>
    </source>
</evidence>
<accession>A0AAU7ZR27</accession>
<dbReference type="EMBL" id="CP132942">
    <property type="protein sequence ID" value="XCB33370.1"/>
    <property type="molecule type" value="Genomic_DNA"/>
</dbReference>
<evidence type="ECO:0000256" key="5">
    <source>
        <dbReference type="ARBA" id="ARBA00023136"/>
    </source>
</evidence>
<dbReference type="Gene3D" id="2.30.30.60">
    <property type="match status" value="1"/>
</dbReference>
<dbReference type="SUPFAM" id="SSF82861">
    <property type="entry name" value="Mechanosensitive channel protein MscS (YggB), transmembrane region"/>
    <property type="match status" value="1"/>
</dbReference>
<name>A0AAU7ZR27_9BACT</name>
<evidence type="ECO:0000256" key="3">
    <source>
        <dbReference type="ARBA" id="ARBA00022692"/>
    </source>
</evidence>
<dbReference type="GO" id="GO:0008381">
    <property type="term" value="F:mechanosensitive monoatomic ion channel activity"/>
    <property type="evidence" value="ECO:0007669"/>
    <property type="project" value="InterPro"/>
</dbReference>
<evidence type="ECO:0000259" key="7">
    <source>
        <dbReference type="Pfam" id="PF00924"/>
    </source>
</evidence>
<dbReference type="InterPro" id="IPR023408">
    <property type="entry name" value="MscS_beta-dom_sf"/>
</dbReference>
<keyword evidence="4 6" id="KW-1133">Transmembrane helix</keyword>
<organism evidence="8">
    <name type="scientific">Tunturiibacter psychrotolerans</name>
    <dbReference type="NCBI Taxonomy" id="3069686"/>
    <lineage>
        <taxon>Bacteria</taxon>
        <taxon>Pseudomonadati</taxon>
        <taxon>Acidobacteriota</taxon>
        <taxon>Terriglobia</taxon>
        <taxon>Terriglobales</taxon>
        <taxon>Acidobacteriaceae</taxon>
        <taxon>Tunturiibacter</taxon>
    </lineage>
</organism>
<keyword evidence="3 6" id="KW-0812">Transmembrane</keyword>